<evidence type="ECO:0000256" key="1">
    <source>
        <dbReference type="SAM" id="Phobius"/>
    </source>
</evidence>
<accession>A0A1F7YMP1</accession>
<dbReference type="AlphaFoldDB" id="A0A1F7YMP1"/>
<protein>
    <recommendedName>
        <fullName evidence="2">YoaR-like putative peptidoglycan binding domain-containing protein</fullName>
    </recommendedName>
</protein>
<dbReference type="InterPro" id="IPR052913">
    <property type="entry name" value="Glycopeptide_resist_protein"/>
</dbReference>
<keyword evidence="1" id="KW-1133">Transmembrane helix</keyword>
<feature type="domain" description="YoaR-like putative peptidoglycan binding" evidence="2">
    <location>
        <begin position="214"/>
        <end position="326"/>
    </location>
</feature>
<reference evidence="3 4" key="1">
    <citation type="journal article" date="2016" name="Nat. Commun.">
        <title>Thousands of microbial genomes shed light on interconnected biogeochemical processes in an aquifer system.</title>
        <authorList>
            <person name="Anantharaman K."/>
            <person name="Brown C.T."/>
            <person name="Hug L.A."/>
            <person name="Sharon I."/>
            <person name="Castelle C.J."/>
            <person name="Probst A.J."/>
            <person name="Thomas B.C."/>
            <person name="Singh A."/>
            <person name="Wilkins M.J."/>
            <person name="Karaoz U."/>
            <person name="Brodie E.L."/>
            <person name="Williams K.H."/>
            <person name="Hubbard S.S."/>
            <person name="Banfield J.F."/>
        </authorList>
    </citation>
    <scope>NUCLEOTIDE SEQUENCE [LARGE SCALE GENOMIC DNA]</scope>
</reference>
<name>A0A1F7YMP1_9BACT</name>
<dbReference type="PANTHER" id="PTHR35788">
    <property type="entry name" value="EXPORTED PROTEIN-RELATED"/>
    <property type="match status" value="1"/>
</dbReference>
<proteinExistence type="predicted"/>
<evidence type="ECO:0000259" key="2">
    <source>
        <dbReference type="Pfam" id="PF12229"/>
    </source>
</evidence>
<dbReference type="PANTHER" id="PTHR35788:SF1">
    <property type="entry name" value="EXPORTED PROTEIN"/>
    <property type="match status" value="1"/>
</dbReference>
<dbReference type="STRING" id="1802500.A2801_01780"/>
<sequence length="590" mass="64602">MRKNKKIERKIALKVALLLAIIVIIFVSMLIALFAYYYGRIHPNVYVLQTNVGSLTREQALSLIQETYVIPDSVTIDVTAGDIHKTQAIFLSSAGFSINYEKTIANAFSVGRKQTLEQSIVAFWQTVTGGTQILPVIEYEEDTVEVLFAGVAEELSEPPVYPSITSTSEKTVKVTQGLAGYEVSSTQIKEAVIRSISTANNSPITITTSYVDPTLTPQEIESIQLRAEKLLHKSVSIEKENHSITFDGVRLITVIDPKGTYKLDAILALVEEAKSVINRDPQNPVFMVKNERVEEFSPALPGLTIIEDNLIAAIQDALSELESTEVDELAIDTPVSTTPSQFETQDTNNLGIHELIGRGTSQFKGSISSRVHNIALAASRLNGVLIAPGETFSFTDTLGDISVYSGYKQSYVIRDGATVLGDGGGVCQVSTTFFRAALAAGLPIVERHPHSYRVTYYEQDSKPGIDATIYSPSVDIKIVNDTPGHILIQTLTDTDNYTLTFELYGTNDGRIAQIGTPVIHSTTPPPDDLYIDDPSLPAGAVKQIDYKAWGAKVTFDYTVTRGEEILQDKTFSSNYRAWQAKFLRGTGPTN</sequence>
<feature type="transmembrane region" description="Helical" evidence="1">
    <location>
        <begin position="12"/>
        <end position="38"/>
    </location>
</feature>
<dbReference type="InterPro" id="IPR007391">
    <property type="entry name" value="Vancomycin_resist_VanW"/>
</dbReference>
<dbReference type="Proteomes" id="UP000177263">
    <property type="component" value="Unassembled WGS sequence"/>
</dbReference>
<dbReference type="InterPro" id="IPR022029">
    <property type="entry name" value="YoaR-like_PG-bd"/>
</dbReference>
<gene>
    <name evidence="3" type="ORF">A2801_01780</name>
</gene>
<keyword evidence="1" id="KW-0812">Transmembrane</keyword>
<dbReference type="EMBL" id="MGGM01000027">
    <property type="protein sequence ID" value="OGM28596.1"/>
    <property type="molecule type" value="Genomic_DNA"/>
</dbReference>
<dbReference type="Pfam" id="PF04294">
    <property type="entry name" value="VanW"/>
    <property type="match status" value="1"/>
</dbReference>
<comment type="caution">
    <text evidence="3">The sequence shown here is derived from an EMBL/GenBank/DDBJ whole genome shotgun (WGS) entry which is preliminary data.</text>
</comment>
<dbReference type="Pfam" id="PF12229">
    <property type="entry name" value="PG_binding_4"/>
    <property type="match status" value="2"/>
</dbReference>
<organism evidence="3 4">
    <name type="scientific">Candidatus Woesebacteria bacterium RIFCSPHIGHO2_01_FULL_41_10</name>
    <dbReference type="NCBI Taxonomy" id="1802500"/>
    <lineage>
        <taxon>Bacteria</taxon>
        <taxon>Candidatus Woeseibacteriota</taxon>
    </lineage>
</organism>
<evidence type="ECO:0000313" key="4">
    <source>
        <dbReference type="Proteomes" id="UP000177263"/>
    </source>
</evidence>
<evidence type="ECO:0000313" key="3">
    <source>
        <dbReference type="EMBL" id="OGM28596.1"/>
    </source>
</evidence>
<feature type="domain" description="YoaR-like putative peptidoglycan binding" evidence="2">
    <location>
        <begin position="94"/>
        <end position="203"/>
    </location>
</feature>
<keyword evidence="1" id="KW-0472">Membrane</keyword>